<dbReference type="PROSITE" id="PS50111">
    <property type="entry name" value="CHEMOTAXIS_TRANSDUC_2"/>
    <property type="match status" value="1"/>
</dbReference>
<feature type="domain" description="PAS" evidence="3">
    <location>
        <begin position="23"/>
        <end position="60"/>
    </location>
</feature>
<sequence length="432" mass="48036">MWWQQQRFSAQGRWQAIAEQAAVVEVDVQGVVREVNARFCDLLGYQRAELIGQPQTIFYPPEYVASPAFQANWRRLCGGEFVQGTAQRRCKNGTVVWVQGMFYPVRDARGRVERIVGLVYDVTATQEQTQRAHAILEAIERSMAVIEFDLQGHVLRANDHFLHTMGYTRQNLVGQHHRILCPPAFAQSSDYPRFWDDLRAGVYSKGKIERVDARGRTVWLEATYNPVLDPDGVVSHIVKFATDITARVQQAQAREQGVNTAFAVAQETQQLSEEGTQTIVDATARIQSIAQLFEDTAARVHELGRKTESIAASVQGIRRVADQTNLLALNAAVEAARAGVAGRGFAVVAEEVRKLAGDSRTATNDIHQTIQAVLQEMRAMIDHIQGGVAAVEQGAQLSRQARDAIERIREDAHKVVDVVQELHALETGKPGR</sequence>
<keyword evidence="1" id="KW-0807">Transducer</keyword>
<dbReference type="PANTHER" id="PTHR24422:SF10">
    <property type="entry name" value="CHEMOTAXIS PROTEIN METHYLTRANSFERASE 2"/>
    <property type="match status" value="1"/>
</dbReference>
<evidence type="ECO:0000256" key="1">
    <source>
        <dbReference type="PROSITE-ProRule" id="PRU00284"/>
    </source>
</evidence>
<dbReference type="GO" id="GO:0016020">
    <property type="term" value="C:membrane"/>
    <property type="evidence" value="ECO:0007669"/>
    <property type="project" value="InterPro"/>
</dbReference>
<evidence type="ECO:0000259" key="2">
    <source>
        <dbReference type="PROSITE" id="PS50111"/>
    </source>
</evidence>
<dbReference type="Gene3D" id="1.10.287.950">
    <property type="entry name" value="Methyl-accepting chemotaxis protein"/>
    <property type="match status" value="1"/>
</dbReference>
<feature type="domain" description="PAC" evidence="4">
    <location>
        <begin position="80"/>
        <end position="134"/>
    </location>
</feature>
<dbReference type="NCBIfam" id="TIGR00229">
    <property type="entry name" value="sensory_box"/>
    <property type="match status" value="2"/>
</dbReference>
<dbReference type="Pfam" id="PF08448">
    <property type="entry name" value="PAS_4"/>
    <property type="match status" value="2"/>
</dbReference>
<dbReference type="InterPro" id="IPR050903">
    <property type="entry name" value="Bact_Chemotaxis_MeTrfase"/>
</dbReference>
<proteinExistence type="predicted"/>
<dbReference type="SMART" id="SM00086">
    <property type="entry name" value="PAC"/>
    <property type="match status" value="2"/>
</dbReference>
<feature type="domain" description="Methyl-accepting transducer" evidence="2">
    <location>
        <begin position="256"/>
        <end position="422"/>
    </location>
</feature>
<evidence type="ECO:0000259" key="4">
    <source>
        <dbReference type="PROSITE" id="PS50113"/>
    </source>
</evidence>
<dbReference type="CDD" id="cd00130">
    <property type="entry name" value="PAS"/>
    <property type="match status" value="2"/>
</dbReference>
<organism evidence="5 6">
    <name type="scientific">Acidovorax ebreus (strain TPSY)</name>
    <name type="common">Diaphorobacter sp. (strain TPSY)</name>
    <dbReference type="NCBI Taxonomy" id="535289"/>
    <lineage>
        <taxon>Bacteria</taxon>
        <taxon>Pseudomonadati</taxon>
        <taxon>Pseudomonadota</taxon>
        <taxon>Betaproteobacteria</taxon>
        <taxon>Burkholderiales</taxon>
        <taxon>Comamonadaceae</taxon>
        <taxon>Diaphorobacter</taxon>
    </lineage>
</organism>
<dbReference type="KEGG" id="dia:Dtpsy_0069"/>
<evidence type="ECO:0000313" key="5">
    <source>
        <dbReference type="EMBL" id="ACM31558.1"/>
    </source>
</evidence>
<evidence type="ECO:0000313" key="6">
    <source>
        <dbReference type="Proteomes" id="UP000000450"/>
    </source>
</evidence>
<dbReference type="SMART" id="SM00283">
    <property type="entry name" value="MA"/>
    <property type="match status" value="1"/>
</dbReference>
<feature type="domain" description="PAC" evidence="4">
    <location>
        <begin position="204"/>
        <end position="256"/>
    </location>
</feature>
<dbReference type="RefSeq" id="WP_012655185.1">
    <property type="nucleotide sequence ID" value="NC_011992.1"/>
</dbReference>
<dbReference type="Proteomes" id="UP000000450">
    <property type="component" value="Chromosome"/>
</dbReference>
<dbReference type="InterPro" id="IPR013656">
    <property type="entry name" value="PAS_4"/>
</dbReference>
<dbReference type="InterPro" id="IPR001610">
    <property type="entry name" value="PAC"/>
</dbReference>
<protein>
    <submittedName>
        <fullName evidence="5">Methyl-accepting chemotaxis sensory transducer with Pas/Pac sensor</fullName>
    </submittedName>
</protein>
<dbReference type="SMART" id="SM00091">
    <property type="entry name" value="PAS"/>
    <property type="match status" value="2"/>
</dbReference>
<keyword evidence="6" id="KW-1185">Reference proteome</keyword>
<dbReference type="InterPro" id="IPR035965">
    <property type="entry name" value="PAS-like_dom_sf"/>
</dbReference>
<dbReference type="GO" id="GO:0007165">
    <property type="term" value="P:signal transduction"/>
    <property type="evidence" value="ECO:0007669"/>
    <property type="project" value="UniProtKB-KW"/>
</dbReference>
<dbReference type="InterPro" id="IPR000700">
    <property type="entry name" value="PAS-assoc_C"/>
</dbReference>
<dbReference type="AlphaFoldDB" id="A0A9J9U9J8"/>
<gene>
    <name evidence="5" type="ordered locus">Dtpsy_0069</name>
</gene>
<accession>A0A9J9U9J8</accession>
<dbReference type="Gene3D" id="3.30.450.20">
    <property type="entry name" value="PAS domain"/>
    <property type="match status" value="2"/>
</dbReference>
<dbReference type="PANTHER" id="PTHR24422">
    <property type="entry name" value="CHEMOTAXIS PROTEIN METHYLTRANSFERASE"/>
    <property type="match status" value="1"/>
</dbReference>
<dbReference type="EMBL" id="CP001392">
    <property type="protein sequence ID" value="ACM31558.1"/>
    <property type="molecule type" value="Genomic_DNA"/>
</dbReference>
<evidence type="ECO:0000259" key="3">
    <source>
        <dbReference type="PROSITE" id="PS50112"/>
    </source>
</evidence>
<dbReference type="InterPro" id="IPR000014">
    <property type="entry name" value="PAS"/>
</dbReference>
<dbReference type="Pfam" id="PF00015">
    <property type="entry name" value="MCPsignal"/>
    <property type="match status" value="1"/>
</dbReference>
<dbReference type="GeneID" id="84683419"/>
<dbReference type="PROSITE" id="PS50112">
    <property type="entry name" value="PAS"/>
    <property type="match status" value="2"/>
</dbReference>
<feature type="domain" description="PAS" evidence="3">
    <location>
        <begin position="128"/>
        <end position="175"/>
    </location>
</feature>
<dbReference type="SUPFAM" id="SSF55785">
    <property type="entry name" value="PYP-like sensor domain (PAS domain)"/>
    <property type="match status" value="2"/>
</dbReference>
<dbReference type="SUPFAM" id="SSF58104">
    <property type="entry name" value="Methyl-accepting chemotaxis protein (MCP) signaling domain"/>
    <property type="match status" value="1"/>
</dbReference>
<dbReference type="PROSITE" id="PS50113">
    <property type="entry name" value="PAC"/>
    <property type="match status" value="2"/>
</dbReference>
<dbReference type="InterPro" id="IPR004089">
    <property type="entry name" value="MCPsignal_dom"/>
</dbReference>
<name>A0A9J9U9J8_ACIET</name>
<reference evidence="5 6" key="1">
    <citation type="journal article" date="2010" name="J. Bacteriol.">
        <title>Completed genome sequence of the anaerobic iron-oxidizing bacterium Acidovorax ebreus strain TPSY.</title>
        <authorList>
            <person name="Byrne-Bailey K.G."/>
            <person name="Weber K.A."/>
            <person name="Chair A.H."/>
            <person name="Bose S."/>
            <person name="Knox T."/>
            <person name="Spanbauer T.L."/>
            <person name="Chertkov O."/>
            <person name="Coates J.D."/>
        </authorList>
    </citation>
    <scope>NUCLEOTIDE SEQUENCE [LARGE SCALE GENOMIC DNA]</scope>
    <source>
        <strain evidence="5 6">TPSY</strain>
    </source>
</reference>